<proteinExistence type="predicted"/>
<dbReference type="Proteomes" id="UP000265341">
    <property type="component" value="Unassembled WGS sequence"/>
</dbReference>
<dbReference type="GO" id="GO:0047931">
    <property type="term" value="F:glucosamine kinase activity"/>
    <property type="evidence" value="ECO:0007669"/>
    <property type="project" value="UniProtKB-EC"/>
</dbReference>
<keyword evidence="3" id="KW-1185">Reference proteome</keyword>
<evidence type="ECO:0000313" key="2">
    <source>
        <dbReference type="EMBL" id="RIH85964.1"/>
    </source>
</evidence>
<feature type="domain" description="ATPase BadF/BadG/BcrA/BcrD type" evidence="1">
    <location>
        <begin position="6"/>
        <end position="244"/>
    </location>
</feature>
<comment type="caution">
    <text evidence="2">The sequence shown here is derived from an EMBL/GenBank/DDBJ whole genome shotgun (WGS) entry which is preliminary data.</text>
</comment>
<sequence length="291" mass="30526">MSLYRVGVDAGGTAVRAVLAQKGSEGLQTLGTATAGSANPRQVGLEAAHRELRVAVEAAFREAGLEPDLASCAVHAGVAGLATPEDVRAFEGFPHPYARLEAQSDATLTLGAYFAGEPGVLLIVGTGCIALARGPDGRLCRRMGWGFPLEQGGGSWLGLEILRLALADWENGQASPLAQKAQERFSSVREALEWGRGQTAGGYGQLAPWAFEVATDPRVAALLQGWHELGSRLVRELQAQSGVRSAGVWGGLSERFVELGRPEGYQPPQRGPLEQALLLADRLASGVDPGG</sequence>
<name>A0A399EMM4_9DEIN</name>
<dbReference type="Gene3D" id="3.30.420.40">
    <property type="match status" value="2"/>
</dbReference>
<dbReference type="InterPro" id="IPR052519">
    <property type="entry name" value="Euk-type_GlcNAc_Kinase"/>
</dbReference>
<reference evidence="2 3" key="1">
    <citation type="submission" date="2018-08" db="EMBL/GenBank/DDBJ databases">
        <title>Meiothermus roseus NBRC 110900 genome sequencing project.</title>
        <authorList>
            <person name="Da Costa M.S."/>
            <person name="Albuquerque L."/>
            <person name="Raposo P."/>
            <person name="Froufe H.J.C."/>
            <person name="Barroso C.S."/>
            <person name="Egas C."/>
        </authorList>
    </citation>
    <scope>NUCLEOTIDE SEQUENCE [LARGE SCALE GENOMIC DNA]</scope>
    <source>
        <strain evidence="2 3">NBRC 110900</strain>
    </source>
</reference>
<dbReference type="InterPro" id="IPR043129">
    <property type="entry name" value="ATPase_NBD"/>
</dbReference>
<keyword evidence="2" id="KW-0418">Kinase</keyword>
<dbReference type="SUPFAM" id="SSF53067">
    <property type="entry name" value="Actin-like ATPase domain"/>
    <property type="match status" value="2"/>
</dbReference>
<gene>
    <name evidence="2" type="primary">gspK</name>
    <name evidence="2" type="ORF">Mrose_01966</name>
</gene>
<dbReference type="CDD" id="cd24082">
    <property type="entry name" value="ASKHA_NBD_GspK-like"/>
    <property type="match status" value="1"/>
</dbReference>
<dbReference type="PANTHER" id="PTHR43190">
    <property type="entry name" value="N-ACETYL-D-GLUCOSAMINE KINASE"/>
    <property type="match status" value="1"/>
</dbReference>
<dbReference type="PANTHER" id="PTHR43190:SF3">
    <property type="entry name" value="N-ACETYL-D-GLUCOSAMINE KINASE"/>
    <property type="match status" value="1"/>
</dbReference>
<organism evidence="2 3">
    <name type="scientific">Calidithermus roseus</name>
    <dbReference type="NCBI Taxonomy" id="1644118"/>
    <lineage>
        <taxon>Bacteria</taxon>
        <taxon>Thermotogati</taxon>
        <taxon>Deinococcota</taxon>
        <taxon>Deinococci</taxon>
        <taxon>Thermales</taxon>
        <taxon>Thermaceae</taxon>
        <taxon>Calidithermus</taxon>
    </lineage>
</organism>
<protein>
    <submittedName>
        <fullName evidence="2">Glucosamine kinase GspK</fullName>
        <ecNumber evidence="2">2.7.1.8</ecNumber>
    </submittedName>
</protein>
<dbReference type="InterPro" id="IPR002731">
    <property type="entry name" value="ATPase_BadF"/>
</dbReference>
<dbReference type="RefSeq" id="WP_119277835.1">
    <property type="nucleotide sequence ID" value="NZ_QWLA01000035.1"/>
</dbReference>
<accession>A0A399EMM4</accession>
<dbReference type="AlphaFoldDB" id="A0A399EMM4"/>
<evidence type="ECO:0000313" key="3">
    <source>
        <dbReference type="Proteomes" id="UP000265341"/>
    </source>
</evidence>
<dbReference type="Pfam" id="PF01869">
    <property type="entry name" value="BcrAD_BadFG"/>
    <property type="match status" value="1"/>
</dbReference>
<dbReference type="EMBL" id="QWLA01000035">
    <property type="protein sequence ID" value="RIH85964.1"/>
    <property type="molecule type" value="Genomic_DNA"/>
</dbReference>
<evidence type="ECO:0000259" key="1">
    <source>
        <dbReference type="Pfam" id="PF01869"/>
    </source>
</evidence>
<dbReference type="EC" id="2.7.1.8" evidence="2"/>
<dbReference type="OrthoDB" id="9816014at2"/>
<keyword evidence="2" id="KW-0808">Transferase</keyword>